<accession>A0A9K3GI10</accession>
<dbReference type="Gene3D" id="1.25.40.10">
    <property type="entry name" value="Tetratricopeptide repeat domain"/>
    <property type="match status" value="1"/>
</dbReference>
<dbReference type="EMBL" id="BDIP01001045">
    <property type="protein sequence ID" value="GIQ83427.1"/>
    <property type="molecule type" value="Genomic_DNA"/>
</dbReference>
<reference evidence="2 3" key="1">
    <citation type="journal article" date="2018" name="PLoS ONE">
        <title>The draft genome of Kipferlia bialata reveals reductive genome evolution in fornicate parasites.</title>
        <authorList>
            <person name="Tanifuji G."/>
            <person name="Takabayashi S."/>
            <person name="Kume K."/>
            <person name="Takagi M."/>
            <person name="Nakayama T."/>
            <person name="Kamikawa R."/>
            <person name="Inagaki Y."/>
            <person name="Hashimoto T."/>
        </authorList>
    </citation>
    <scope>NUCLEOTIDE SEQUENCE [LARGE SCALE GENOMIC DNA]</scope>
    <source>
        <strain evidence="2">NY0173</strain>
    </source>
</reference>
<dbReference type="InterPro" id="IPR011990">
    <property type="entry name" value="TPR-like_helical_dom_sf"/>
</dbReference>
<feature type="compositionally biased region" description="Basic and acidic residues" evidence="1">
    <location>
        <begin position="631"/>
        <end position="651"/>
    </location>
</feature>
<feature type="non-terminal residue" evidence="2">
    <location>
        <position position="1"/>
    </location>
</feature>
<feature type="region of interest" description="Disordered" evidence="1">
    <location>
        <begin position="621"/>
        <end position="651"/>
    </location>
</feature>
<feature type="compositionally biased region" description="Basic and acidic residues" evidence="1">
    <location>
        <begin position="758"/>
        <end position="769"/>
    </location>
</feature>
<comment type="caution">
    <text evidence="2">The sequence shown here is derived from an EMBL/GenBank/DDBJ whole genome shotgun (WGS) entry which is preliminary data.</text>
</comment>
<dbReference type="SUPFAM" id="SSF48452">
    <property type="entry name" value="TPR-like"/>
    <property type="match status" value="1"/>
</dbReference>
<sequence>VQFHLQSQQTLREMSIHRKKKTSLPLLKETKARADDLFHASVPDKAAAVYEDAAGVAAKLYGTDTYHVAHLLASASLAHVCAHHFSASRRLSGQALRLYSQTKGKDTRMHRAKLLHTRGLAQAAQGMFSEADVDLGQALSLFLQVYPPEHPSAVVCLANRGVVTLAKWGETQAAAKKRSPGTKRPVKSMVSTELNKACKILREVLHRVTSQYPTRRHSHIRALASVALGLAQLLSGDYVPCLSTVREELGKGRSIPASPHASGGPVARAGVHEVADWVTTSLLHIEVQAMRGLNNHGSAVPKAQSLVNRLHASPASHSFYANHARAMHCSSLLYLGESLSACRKEREGADALRRGIEEGQAMLGESRDTPLSSTPCRRPLLLLTEAASTLPLFPGVADPLVHALCCYNIKGAVNRGRAQLTRLQRVGAACDAVSESLLIQRTMPLHSVGGGVAIKGERERERVAGTLNHADLDRVPSVEYGSPSRSQVYREEEERERVVLNEEGALDLAASGALSSFVSPVSRPQAPSPAGTTTLVPRHRAPDYLPTSHTARPFLVRAPLSASTRYGGIKYAGASTVPAMLVTAGASAPDSSLDRITRGTRASDASTPRSRGVRASAVFLSPSSPAMLGGGERERERERERARAMEGRETDRPRVNGAAVVHSPFSSNSLRVLMRRNTGVNKEVVAGTHLAQSSVTSRLGASRGGGMGESLVSSALAGSMHTARGVREQMERTQRLSDSVRFTVGERYGRSGVWQGETETRGEEGERGVGGDTLSLTDLSGRQRERDSDEREEREMKRERDLAEEEALMRETRAVLEGLRQTLVDTEGDVV</sequence>
<feature type="region of interest" description="Disordered" evidence="1">
    <location>
        <begin position="751"/>
        <end position="803"/>
    </location>
</feature>
<evidence type="ECO:0000256" key="1">
    <source>
        <dbReference type="SAM" id="MobiDB-lite"/>
    </source>
</evidence>
<name>A0A9K3GI10_9EUKA</name>
<feature type="region of interest" description="Disordered" evidence="1">
    <location>
        <begin position="518"/>
        <end position="539"/>
    </location>
</feature>
<protein>
    <submittedName>
        <fullName evidence="2">Uncharacterized protein</fullName>
    </submittedName>
</protein>
<evidence type="ECO:0000313" key="2">
    <source>
        <dbReference type="EMBL" id="GIQ83427.1"/>
    </source>
</evidence>
<feature type="compositionally biased region" description="Basic and acidic residues" evidence="1">
    <location>
        <begin position="781"/>
        <end position="803"/>
    </location>
</feature>
<keyword evidence="3" id="KW-1185">Reference proteome</keyword>
<gene>
    <name evidence="2" type="ORF">KIPB_004745</name>
</gene>
<organism evidence="2 3">
    <name type="scientific">Kipferlia bialata</name>
    <dbReference type="NCBI Taxonomy" id="797122"/>
    <lineage>
        <taxon>Eukaryota</taxon>
        <taxon>Metamonada</taxon>
        <taxon>Carpediemonas-like organisms</taxon>
        <taxon>Kipferlia</taxon>
    </lineage>
</organism>
<proteinExistence type="predicted"/>
<evidence type="ECO:0000313" key="3">
    <source>
        <dbReference type="Proteomes" id="UP000265618"/>
    </source>
</evidence>
<dbReference type="AlphaFoldDB" id="A0A9K3GI10"/>
<dbReference type="Proteomes" id="UP000265618">
    <property type="component" value="Unassembled WGS sequence"/>
</dbReference>